<protein>
    <recommendedName>
        <fullName evidence="3">Conserved oligomeric Golgi complex subunit 1</fullName>
    </recommendedName>
</protein>
<dbReference type="OrthoDB" id="46189at2759"/>
<accession>A0A9W8B6B9</accession>
<name>A0A9W8B6B9_9FUNG</name>
<keyword evidence="7" id="KW-0472">Membrane</keyword>
<evidence type="ECO:0000313" key="9">
    <source>
        <dbReference type="EMBL" id="KAJ1984862.1"/>
    </source>
</evidence>
<feature type="compositionally biased region" description="Polar residues" evidence="8">
    <location>
        <begin position="1292"/>
        <end position="1317"/>
    </location>
</feature>
<keyword evidence="6" id="KW-0333">Golgi apparatus</keyword>
<dbReference type="GO" id="GO:0006891">
    <property type="term" value="P:intra-Golgi vesicle-mediated transport"/>
    <property type="evidence" value="ECO:0007669"/>
    <property type="project" value="InterPro"/>
</dbReference>
<evidence type="ECO:0000256" key="1">
    <source>
        <dbReference type="ARBA" id="ARBA00004395"/>
    </source>
</evidence>
<organism evidence="9 10">
    <name type="scientific">Dimargaris verticillata</name>
    <dbReference type="NCBI Taxonomy" id="2761393"/>
    <lineage>
        <taxon>Eukaryota</taxon>
        <taxon>Fungi</taxon>
        <taxon>Fungi incertae sedis</taxon>
        <taxon>Zoopagomycota</taxon>
        <taxon>Kickxellomycotina</taxon>
        <taxon>Dimargaritomycetes</taxon>
        <taxon>Dimargaritales</taxon>
        <taxon>Dimargaritaceae</taxon>
        <taxon>Dimargaris</taxon>
    </lineage>
</organism>
<keyword evidence="5" id="KW-0653">Protein transport</keyword>
<comment type="similarity">
    <text evidence="2">Belongs to the COG1 family.</text>
</comment>
<evidence type="ECO:0000256" key="8">
    <source>
        <dbReference type="SAM" id="MobiDB-lite"/>
    </source>
</evidence>
<comment type="subcellular location">
    <subcellularLocation>
        <location evidence="1">Golgi apparatus membrane</location>
        <topology evidence="1">Peripheral membrane protein</topology>
    </subcellularLocation>
</comment>
<evidence type="ECO:0000256" key="3">
    <source>
        <dbReference type="ARBA" id="ARBA00020978"/>
    </source>
</evidence>
<feature type="region of interest" description="Disordered" evidence="8">
    <location>
        <begin position="1086"/>
        <end position="1110"/>
    </location>
</feature>
<sequence length="1689" mass="185859">MGRKQRVVWSLGRRQDSTGSAHSHDDAINALKAELHMYEEEEDAVSAVQLCPQIAQYYYDRWRTALIASLPGSTVRAVSQPSEATTGTPPALWLALYTQLMDPAQDGAPTWLRSLPRAVGGDLESHRKLARLSVRYWKKTIELLHELYDSDARCPVLALHQALIHLLELAEWLEDPLTVNLYCTRYESLTRQQSAQFDPAWLVAYYQTVGHIHMARFLLSTQHVADVAQAAQSYQKALDHVAAASPSTYAETKVYLAGAAYYQLEYSLTMTHLVEALADGPLGSPYVHQLHRYWGSRALMQVGNYFLAQEWLGEEQREIIKHALLGGAYCLALQATLCMQLRLWDEAQSVYSHTATQAILPSDRATKRQAVVVSLLDKEDQLQSALNVSGRLSLHQTQALLGQCQTLLSQYQAEGMYLVIVSRCEQWLTNEPLMTETQLLPWTQLAAPCAQALWYLKAPPSRAIRLIQVFGFLLERMGTQLSPLEITSHRSQLLDTFARMLMRQPYEAHLSRTMLERALTLPHLPLVSTAPTGPVDVVVVVKHPDAVNQLTSEHDGQNLTVTIDPRHPTVIQELRTQISHWCAEHYGQAVQIGELIGHQLVIASPDGLMSGASGPTAPLDGGQAEMLLLTHPAGPQAQVEQWKGQFSVPELRRLLRIVKARIEQKSTDLRDLVGAEYRQVIAAADSIVHINNNACHMASHFACMRDLLAKQGSFLPVTQSPLTPLPDLRSPVTGGATELPPNNLAAVAAQIKLLVDIPELIWKALDHNQVLSGAILYLLADKTYQSLQAQALSKDASTDVSTVFTQFPLAERQWDLIAHFRARILVRCDELLSCADDLPLPTVSMQQTILEGPGRPGQALRALCAIALLQSQSLDQLLDHFLACRLTALETAYHDALSDAASNAVAVPYSARPSGSPSSHTAAGETTAHPMAHAVLMVLMDTLLLFSPEPHIQRLWSPDADNSPDITQPPSFIRSHRVGLLGRDRANTIGLAQSPPTRSTALFNQPHCVVTLILHCLSTVDKQPLLLRMRSGSMSPALPKGDGREESSLTWLIRHWGPILFPNLPRVGRMATLPLLTVIQRSLSAPTTNNSRPSMASQHPVSRQPSLGAAASRALGGDNWGTILARDSHLPIELRLFQPHWRPRGSSTTSRTDTLTPDAPATTLSVKNRLQRWLAQLVDQCLVTHTQAWLQHQATEQLITLLSTPFWDRAALSDDPKHAQSDLQASCVQVLASYLQTHQSVTFRQPQAVALVDALWATLSVSLLPLVDQVVTRAVVDGTCKLVTAIADSVPSTNSAPSVFSPHSQPPQENTSSNFSTMPPIWRDERRRSLVALTNHDSKAAWSLATLRFDLHNQLCPVGYLDGSELGAHNRQFMTLLHAVGPWLKRYRRIQSQIRGVVTPDTALSASALPDQLLEAYAGAIQQAVLLRDSEESTTADLDTKVQAIFTYARALPTLDPSASPLAFPPFPVSIQDALVNLERVVNLQRLDSATWQACQSSKPLRTACGNHTPLLLRNGSQTIAHTTLLTLCIGVQGFVRLRTGTPKAIPTVSPTLDESADGSQTLQSLELPDQLDTWLTQAPWTLTGLTLETVHWRQLLVDFKFARHCFGQSAMGGLLPTDAPPQIGSTSSQAIMTFGNTCAQQLWALVRDKSALVSSVPVPDTFDGAQVNQICTTTFNQLRQLLVAIRPH</sequence>
<evidence type="ECO:0000256" key="5">
    <source>
        <dbReference type="ARBA" id="ARBA00022927"/>
    </source>
</evidence>
<dbReference type="Proteomes" id="UP001151582">
    <property type="component" value="Unassembled WGS sequence"/>
</dbReference>
<evidence type="ECO:0000313" key="10">
    <source>
        <dbReference type="Proteomes" id="UP001151582"/>
    </source>
</evidence>
<dbReference type="InterPro" id="IPR033370">
    <property type="entry name" value="COG1"/>
</dbReference>
<evidence type="ECO:0000256" key="2">
    <source>
        <dbReference type="ARBA" id="ARBA00006653"/>
    </source>
</evidence>
<dbReference type="PANTHER" id="PTHR31658">
    <property type="entry name" value="CONSERVED OLIGOMERIC GOLGI COMPLEX SUBUNIT 1"/>
    <property type="match status" value="1"/>
</dbReference>
<dbReference type="GO" id="GO:0017119">
    <property type="term" value="C:Golgi transport complex"/>
    <property type="evidence" value="ECO:0007669"/>
    <property type="project" value="InterPro"/>
</dbReference>
<comment type="caution">
    <text evidence="9">The sequence shown here is derived from an EMBL/GenBank/DDBJ whole genome shotgun (WGS) entry which is preliminary data.</text>
</comment>
<gene>
    <name evidence="9" type="ORF">H4R34_000402</name>
</gene>
<dbReference type="EMBL" id="JANBQB010000009">
    <property type="protein sequence ID" value="KAJ1984862.1"/>
    <property type="molecule type" value="Genomic_DNA"/>
</dbReference>
<dbReference type="PANTHER" id="PTHR31658:SF0">
    <property type="entry name" value="CONSERVED OLIGOMERIC GOLGI COMPLEX SUBUNIT 1"/>
    <property type="match status" value="1"/>
</dbReference>
<dbReference type="Pfam" id="PF08700">
    <property type="entry name" value="VPS51_Exo84_N"/>
    <property type="match status" value="1"/>
</dbReference>
<dbReference type="GO" id="GO:0015031">
    <property type="term" value="P:protein transport"/>
    <property type="evidence" value="ECO:0007669"/>
    <property type="project" value="UniProtKB-KW"/>
</dbReference>
<proteinExistence type="inferred from homology"/>
<evidence type="ECO:0000256" key="4">
    <source>
        <dbReference type="ARBA" id="ARBA00022448"/>
    </source>
</evidence>
<reference evidence="9" key="1">
    <citation type="submission" date="2022-07" db="EMBL/GenBank/DDBJ databases">
        <title>Phylogenomic reconstructions and comparative analyses of Kickxellomycotina fungi.</title>
        <authorList>
            <person name="Reynolds N.K."/>
            <person name="Stajich J.E."/>
            <person name="Barry K."/>
            <person name="Grigoriev I.V."/>
            <person name="Crous P."/>
            <person name="Smith M.E."/>
        </authorList>
    </citation>
    <scope>NUCLEOTIDE SEQUENCE</scope>
    <source>
        <strain evidence="9">RSA 567</strain>
    </source>
</reference>
<dbReference type="GO" id="GO:0000139">
    <property type="term" value="C:Golgi membrane"/>
    <property type="evidence" value="ECO:0007669"/>
    <property type="project" value="UniProtKB-SubCell"/>
</dbReference>
<feature type="compositionally biased region" description="Polar residues" evidence="8">
    <location>
        <begin position="1086"/>
        <end position="1105"/>
    </location>
</feature>
<keyword evidence="10" id="KW-1185">Reference proteome</keyword>
<evidence type="ECO:0000256" key="6">
    <source>
        <dbReference type="ARBA" id="ARBA00023034"/>
    </source>
</evidence>
<feature type="region of interest" description="Disordered" evidence="8">
    <location>
        <begin position="1292"/>
        <end position="1319"/>
    </location>
</feature>
<keyword evidence="4" id="KW-0813">Transport</keyword>
<evidence type="ECO:0000256" key="7">
    <source>
        <dbReference type="ARBA" id="ARBA00023136"/>
    </source>
</evidence>